<keyword evidence="1" id="KW-0472">Membrane</keyword>
<dbReference type="RefSeq" id="XP_005769667.1">
    <property type="nucleotide sequence ID" value="XM_005769610.1"/>
</dbReference>
<evidence type="ECO:0000313" key="4">
    <source>
        <dbReference type="Proteomes" id="UP000013827"/>
    </source>
</evidence>
<feature type="signal peptide" evidence="2">
    <location>
        <begin position="1"/>
        <end position="16"/>
    </location>
</feature>
<sequence length="804" mass="87460">MRFCLLSLLSAASVHAQGYPEAPETAIYPERFSPTTDIVSFSPAAWLMQPYHPLTPKPARAQLNTFEWFGPGNSLYGLHSMVLMSRACKLEMGEPDTCYFPLKSWGEKGSPFDHVHSDSTDARYTFVREDSLTRADSWNPFCVYNGIDGGCGRGSRNSWTREVAEWPNVSWPPKYSGGPCNSTGVLGAYAQYGAYYHMADQMFSNCRWTVNESQAAGYIREVAARTNDRGESYDYSFEVCQWPGDCTTETGNCINAYSAVFLADLRYTDATSLLAVPQEEDFFPVPPRQYPPMGAGRIEMVYSTAINGPHLPCSVDDDGQQLPCGVPGAEAEEEDLVIHISKLKVNKVKAVSPAEFTVVVEVTATWTSKYAVHPCGIDLYRGVVAGRANIPAKDWWRPIVEADGAISSEERFFSGNPMLQVQRTPGNATHEPEPVKQPCTSESCAWRAQVYLQEDVLLEMTFKSDFNLNRYPFDTQTLTGSFFLAEKFDGPDKVSRTSISFDSPGFSLSGLHGDGLEGIYTKSGWTPRSAVIRPSSSGSPGGNCRKEGLSHLCADFEIRLERVASGNVFKVLVPVFVQMGITTLAAMQPAGTRLQVLALGAVASAALMMPRSLGLPADIEGVPFVMALVICHITVVAVMLVVTGYQILCSSRRAALVGEWKAAFAAKRALEEQLPGGAPHPAAADVSLSLSTGEPLRAGKEAEGYASAQSRPAEPAEPVSLLTRAVLALPALMHHANQSTLPKPTHPHGEGSMGDSDWIRAEDKVLLARSGKIDTRMAMMLPPLYILLVSLLLGLYWGGAMDKA</sequence>
<protein>
    <recommendedName>
        <fullName evidence="5">Neurotransmitter-gated ion-channel ligand-binding domain-containing protein</fullName>
    </recommendedName>
</protein>
<evidence type="ECO:0000256" key="1">
    <source>
        <dbReference type="SAM" id="Phobius"/>
    </source>
</evidence>
<dbReference type="KEGG" id="ehx:EMIHUDRAFT_244250"/>
<dbReference type="Proteomes" id="UP000013827">
    <property type="component" value="Unassembled WGS sequence"/>
</dbReference>
<accession>A0A0D3J153</accession>
<evidence type="ECO:0008006" key="5">
    <source>
        <dbReference type="Google" id="ProtNLM"/>
    </source>
</evidence>
<keyword evidence="4" id="KW-1185">Reference proteome</keyword>
<name>A0A0D3J153_EMIH1</name>
<organism evidence="3 4">
    <name type="scientific">Emiliania huxleyi (strain CCMP1516)</name>
    <dbReference type="NCBI Taxonomy" id="280463"/>
    <lineage>
        <taxon>Eukaryota</taxon>
        <taxon>Haptista</taxon>
        <taxon>Haptophyta</taxon>
        <taxon>Prymnesiophyceae</taxon>
        <taxon>Isochrysidales</taxon>
        <taxon>Noelaerhabdaceae</taxon>
        <taxon>Emiliania</taxon>
    </lineage>
</organism>
<dbReference type="PaxDb" id="2903-EOD17238"/>
<keyword evidence="1" id="KW-1133">Transmembrane helix</keyword>
<dbReference type="AlphaFoldDB" id="A0A0D3J153"/>
<reference evidence="4" key="1">
    <citation type="journal article" date="2013" name="Nature">
        <title>Pan genome of the phytoplankton Emiliania underpins its global distribution.</title>
        <authorList>
            <person name="Read B.A."/>
            <person name="Kegel J."/>
            <person name="Klute M.J."/>
            <person name="Kuo A."/>
            <person name="Lefebvre S.C."/>
            <person name="Maumus F."/>
            <person name="Mayer C."/>
            <person name="Miller J."/>
            <person name="Monier A."/>
            <person name="Salamov A."/>
            <person name="Young J."/>
            <person name="Aguilar M."/>
            <person name="Claverie J.M."/>
            <person name="Frickenhaus S."/>
            <person name="Gonzalez K."/>
            <person name="Herman E.K."/>
            <person name="Lin Y.C."/>
            <person name="Napier J."/>
            <person name="Ogata H."/>
            <person name="Sarno A.F."/>
            <person name="Shmutz J."/>
            <person name="Schroeder D."/>
            <person name="de Vargas C."/>
            <person name="Verret F."/>
            <person name="von Dassow P."/>
            <person name="Valentin K."/>
            <person name="Van de Peer Y."/>
            <person name="Wheeler G."/>
            <person name="Dacks J.B."/>
            <person name="Delwiche C.F."/>
            <person name="Dyhrman S.T."/>
            <person name="Glockner G."/>
            <person name="John U."/>
            <person name="Richards T."/>
            <person name="Worden A.Z."/>
            <person name="Zhang X."/>
            <person name="Grigoriev I.V."/>
            <person name="Allen A.E."/>
            <person name="Bidle K."/>
            <person name="Borodovsky M."/>
            <person name="Bowler C."/>
            <person name="Brownlee C."/>
            <person name="Cock J.M."/>
            <person name="Elias M."/>
            <person name="Gladyshev V.N."/>
            <person name="Groth M."/>
            <person name="Guda C."/>
            <person name="Hadaegh A."/>
            <person name="Iglesias-Rodriguez M.D."/>
            <person name="Jenkins J."/>
            <person name="Jones B.M."/>
            <person name="Lawson T."/>
            <person name="Leese F."/>
            <person name="Lindquist E."/>
            <person name="Lobanov A."/>
            <person name="Lomsadze A."/>
            <person name="Malik S.B."/>
            <person name="Marsh M.E."/>
            <person name="Mackinder L."/>
            <person name="Mock T."/>
            <person name="Mueller-Roeber B."/>
            <person name="Pagarete A."/>
            <person name="Parker M."/>
            <person name="Probert I."/>
            <person name="Quesneville H."/>
            <person name="Raines C."/>
            <person name="Rensing S.A."/>
            <person name="Riano-Pachon D.M."/>
            <person name="Richier S."/>
            <person name="Rokitta S."/>
            <person name="Shiraiwa Y."/>
            <person name="Soanes D.M."/>
            <person name="van der Giezen M."/>
            <person name="Wahlund T.M."/>
            <person name="Williams B."/>
            <person name="Wilson W."/>
            <person name="Wolfe G."/>
            <person name="Wurch L.L."/>
        </authorList>
    </citation>
    <scope>NUCLEOTIDE SEQUENCE</scope>
</reference>
<evidence type="ECO:0000256" key="2">
    <source>
        <dbReference type="SAM" id="SignalP"/>
    </source>
</evidence>
<evidence type="ECO:0000313" key="3">
    <source>
        <dbReference type="EnsemblProtists" id="EOD17238"/>
    </source>
</evidence>
<dbReference type="EnsemblProtists" id="EOD17238">
    <property type="protein sequence ID" value="EOD17238"/>
    <property type="gene ID" value="EMIHUDRAFT_244250"/>
</dbReference>
<feature type="transmembrane region" description="Helical" evidence="1">
    <location>
        <begin position="625"/>
        <end position="648"/>
    </location>
</feature>
<proteinExistence type="predicted"/>
<dbReference type="HOGENOM" id="CLU_350381_0_0_1"/>
<keyword evidence="1" id="KW-0812">Transmembrane</keyword>
<reference evidence="3" key="2">
    <citation type="submission" date="2024-10" db="UniProtKB">
        <authorList>
            <consortium name="EnsemblProtists"/>
        </authorList>
    </citation>
    <scope>IDENTIFICATION</scope>
</reference>
<dbReference type="GeneID" id="17263387"/>
<keyword evidence="2" id="KW-0732">Signal</keyword>
<feature type="transmembrane region" description="Helical" evidence="1">
    <location>
        <begin position="779"/>
        <end position="798"/>
    </location>
</feature>
<feature type="chain" id="PRO_5044226518" description="Neurotransmitter-gated ion-channel ligand-binding domain-containing protein" evidence="2">
    <location>
        <begin position="17"/>
        <end position="804"/>
    </location>
</feature>